<evidence type="ECO:0000256" key="5">
    <source>
        <dbReference type="ARBA" id="ARBA00023014"/>
    </source>
</evidence>
<evidence type="ECO:0000256" key="2">
    <source>
        <dbReference type="ARBA" id="ARBA00022723"/>
    </source>
</evidence>
<accession>A0ABX7X7L5</accession>
<evidence type="ECO:0000256" key="1">
    <source>
        <dbReference type="ARBA" id="ARBA00022485"/>
    </source>
</evidence>
<dbReference type="PRINTS" id="PR00411">
    <property type="entry name" value="PNDRDTASEI"/>
</dbReference>
<dbReference type="SUPFAM" id="SSF51905">
    <property type="entry name" value="FAD/NAD(P)-binding domain"/>
    <property type="match status" value="1"/>
</dbReference>
<dbReference type="PANTHER" id="PTHR43498:SF1">
    <property type="entry name" value="COB--COM HETERODISULFIDE REDUCTASE IRON-SULFUR SUBUNIT A"/>
    <property type="match status" value="1"/>
</dbReference>
<dbReference type="Pfam" id="PF13450">
    <property type="entry name" value="NAD_binding_8"/>
    <property type="match status" value="1"/>
</dbReference>
<reference evidence="6 7" key="1">
    <citation type="submission" date="2021-04" db="EMBL/GenBank/DDBJ databases">
        <title>Genomics, taxonomy and metabolism of representatives of sulfur bacteria of the genus Thiothrix: Thiothrix fructosivorans QT, Thiothrix unzii A1T and three new species, Thiothrix subterranea sp. nov., Thiothrix litoralis sp. nov. and 'Candidatus Thiothrix anitrata' sp. nov.</title>
        <authorList>
            <person name="Ravin N.V."/>
            <person name="Smolyakov D."/>
            <person name="Rudenko T.S."/>
            <person name="Mardanov A.V."/>
            <person name="Beletsky A.V."/>
            <person name="Markov N.D."/>
            <person name="Fomenkov A.I."/>
            <person name="Roberts R.J."/>
            <person name="Karnachuk O.V."/>
            <person name="Novikov A."/>
            <person name="Grabovich M.Y."/>
        </authorList>
    </citation>
    <scope>NUCLEOTIDE SEQUENCE [LARGE SCALE GENOMIC DNA]</scope>
    <source>
        <strain evidence="6 7">A52</strain>
    </source>
</reference>
<evidence type="ECO:0000313" key="6">
    <source>
        <dbReference type="EMBL" id="QTR51048.1"/>
    </source>
</evidence>
<keyword evidence="2" id="KW-0479">Metal-binding</keyword>
<dbReference type="PANTHER" id="PTHR43498">
    <property type="entry name" value="FERREDOXIN:COB-COM HETERODISULFIDE REDUCTASE SUBUNIT A"/>
    <property type="match status" value="1"/>
</dbReference>
<keyword evidence="1" id="KW-0004">4Fe-4S</keyword>
<gene>
    <name evidence="6" type="ORF">J8380_05670</name>
</gene>
<proteinExistence type="predicted"/>
<dbReference type="EMBL" id="CP072800">
    <property type="protein sequence ID" value="QTR51048.1"/>
    <property type="molecule type" value="Genomic_DNA"/>
</dbReference>
<dbReference type="InterPro" id="IPR036188">
    <property type="entry name" value="FAD/NAD-bd_sf"/>
</dbReference>
<sequence>MKIGGYLCTGCGIGDRLDTKSLESVAVREGRIGFCKTHDFLCSQAGVDMIKADMAAEGDDKVTKAVIMACSRRAKTESFNFGAVPTARVNLREGVIWIRPEGSEHDETTQEMAADYIRMGCAEVKAMQQADASGEQGKNNHIMVVGGGITGMTAALEASKAGYYASIIEKSDRLGGVMGQLKQRQPEHSPFQNPQDTGVAALIAAVEADDKITVYLNSSIAKTAGAPGRFEVDIASTVGAGTHAEFGAIVQATGFTPYDANNLPEFSYGKSPNVVTQLELEALARAAGDGPIKRADGKVVENVVFVQCAGQRSTKEGHLSYCSGHCCATSIKQAMYFKDTNPDIETTVLFDDIRTPGAGGENFYRSAQDKFVTFRKGKVSTVDVKGNELQVNFKDLILDEDAQMGADLVVLATGMLPNSGTDIDTMKDKDESGEVKVSVQSILNLNYRQGPDMPQLVNGFTDSHFICFPYETRRTGIYSAGPVRRPMDAAQAQTDAMGAVMKAIQAIENSAIGRAAHPRSGDLSFPSFRKEGCTSANAAPWNARSARLTKTKKATRNTTKRVAAVAVRVWVLARYRLFPSRITPSKPSGRN</sequence>
<organism evidence="6 7">
    <name type="scientific">Candidatus Thiothrix anitrata</name>
    <dbReference type="NCBI Taxonomy" id="2823902"/>
    <lineage>
        <taxon>Bacteria</taxon>
        <taxon>Pseudomonadati</taxon>
        <taxon>Pseudomonadota</taxon>
        <taxon>Gammaproteobacteria</taxon>
        <taxon>Thiotrichales</taxon>
        <taxon>Thiotrichaceae</taxon>
        <taxon>Thiothrix</taxon>
    </lineage>
</organism>
<name>A0ABX7X7L5_9GAMM</name>
<dbReference type="PRINTS" id="PR00368">
    <property type="entry name" value="FADPNR"/>
</dbReference>
<dbReference type="Proteomes" id="UP000672027">
    <property type="component" value="Chromosome"/>
</dbReference>
<keyword evidence="5" id="KW-0411">Iron-sulfur</keyword>
<evidence type="ECO:0000313" key="7">
    <source>
        <dbReference type="Proteomes" id="UP000672027"/>
    </source>
</evidence>
<evidence type="ECO:0000256" key="3">
    <source>
        <dbReference type="ARBA" id="ARBA00023002"/>
    </source>
</evidence>
<evidence type="ECO:0000256" key="4">
    <source>
        <dbReference type="ARBA" id="ARBA00023004"/>
    </source>
</evidence>
<dbReference type="Gene3D" id="3.40.50.720">
    <property type="entry name" value="NAD(P)-binding Rossmann-like Domain"/>
    <property type="match status" value="1"/>
</dbReference>
<dbReference type="InterPro" id="IPR039650">
    <property type="entry name" value="HdrA-like"/>
</dbReference>
<protein>
    <submittedName>
        <fullName evidence="6">CoB--CoM heterodisulfide reductase iron-sulfur subunit A family protein</fullName>
    </submittedName>
</protein>
<keyword evidence="3" id="KW-0560">Oxidoreductase</keyword>
<keyword evidence="7" id="KW-1185">Reference proteome</keyword>
<keyword evidence="4" id="KW-0408">Iron</keyword>